<keyword evidence="2" id="KW-1185">Reference proteome</keyword>
<evidence type="ECO:0000313" key="2">
    <source>
        <dbReference type="Proteomes" id="UP000664349"/>
    </source>
</evidence>
<name>A0ABS3GGH8_9NEIS</name>
<comment type="caution">
    <text evidence="1">The sequence shown here is derived from an EMBL/GenBank/DDBJ whole genome shotgun (WGS) entry which is preliminary data.</text>
</comment>
<protein>
    <submittedName>
        <fullName evidence="1">Uncharacterized protein</fullName>
    </submittedName>
</protein>
<dbReference type="Proteomes" id="UP000664349">
    <property type="component" value="Unassembled WGS sequence"/>
</dbReference>
<organism evidence="1 2">
    <name type="scientific">Chromobacterium haemolyticum</name>
    <dbReference type="NCBI Taxonomy" id="394935"/>
    <lineage>
        <taxon>Bacteria</taxon>
        <taxon>Pseudomonadati</taxon>
        <taxon>Pseudomonadota</taxon>
        <taxon>Betaproteobacteria</taxon>
        <taxon>Neisseriales</taxon>
        <taxon>Chromobacteriaceae</taxon>
        <taxon>Chromobacterium</taxon>
    </lineage>
</organism>
<reference evidence="1 2" key="1">
    <citation type="submission" date="2021-03" db="EMBL/GenBank/DDBJ databases">
        <title>First Case of infection caused by Chromobacterium haemolyticum derived from water in China.</title>
        <authorList>
            <person name="Chen J."/>
            <person name="Liu C."/>
        </authorList>
    </citation>
    <scope>NUCLEOTIDE SEQUENCE [LARGE SCALE GENOMIC DNA]</scope>
    <source>
        <strain evidence="1 2">WJ-5</strain>
    </source>
</reference>
<dbReference type="RefSeq" id="WP_019102314.1">
    <property type="nucleotide sequence ID" value="NZ_CAEE01000594.1"/>
</dbReference>
<accession>A0ABS3GGH8</accession>
<dbReference type="EMBL" id="JAFLRD010000001">
    <property type="protein sequence ID" value="MBO0414151.1"/>
    <property type="molecule type" value="Genomic_DNA"/>
</dbReference>
<sequence>MLFKADAPMMTKVLANPLLANNAAVRDKQAYAAGFDTFRLGYFSSLHLPARLAQQHPAQR</sequence>
<dbReference type="Gene3D" id="3.40.50.1980">
    <property type="entry name" value="Nitrogenase molybdenum iron protein domain"/>
    <property type="match status" value="1"/>
</dbReference>
<evidence type="ECO:0000313" key="1">
    <source>
        <dbReference type="EMBL" id="MBO0414151.1"/>
    </source>
</evidence>
<gene>
    <name evidence="1" type="ORF">J1C50_01395</name>
</gene>
<proteinExistence type="predicted"/>